<dbReference type="InterPro" id="IPR032675">
    <property type="entry name" value="LRR_dom_sf"/>
</dbReference>
<keyword evidence="3" id="KW-0433">Leucine-rich repeat</keyword>
<feature type="compositionally biased region" description="Basic residues" evidence="5">
    <location>
        <begin position="483"/>
        <end position="502"/>
    </location>
</feature>
<accession>A0A9D4U6R1</accession>
<evidence type="ECO:0000313" key="7">
    <source>
        <dbReference type="Proteomes" id="UP000886520"/>
    </source>
</evidence>
<evidence type="ECO:0000256" key="4">
    <source>
        <dbReference type="ARBA" id="ARBA00022737"/>
    </source>
</evidence>
<dbReference type="EMBL" id="JABFUD020000022">
    <property type="protein sequence ID" value="KAI5062028.1"/>
    <property type="molecule type" value="Genomic_DNA"/>
</dbReference>
<evidence type="ECO:0000256" key="3">
    <source>
        <dbReference type="ARBA" id="ARBA00022614"/>
    </source>
</evidence>
<protein>
    <recommendedName>
        <fullName evidence="8">Serine/threonine-protein kinase 11-interacting protein</fullName>
    </recommendedName>
</protein>
<dbReference type="PANTHER" id="PTHR15454:SF69">
    <property type="entry name" value="SERINE_THREONINE-PROTEIN KINASE 11-INTERACTING PROTEIN"/>
    <property type="match status" value="1"/>
</dbReference>
<dbReference type="InterPro" id="IPR001611">
    <property type="entry name" value="Leu-rich_rpt"/>
</dbReference>
<dbReference type="PANTHER" id="PTHR15454">
    <property type="entry name" value="NISCHARIN RELATED"/>
    <property type="match status" value="1"/>
</dbReference>
<evidence type="ECO:0008006" key="8">
    <source>
        <dbReference type="Google" id="ProtNLM"/>
    </source>
</evidence>
<sequence length="1039" mass="115291">MAIVTGDRYLDLLARFVEEQAGGLLDGSLVLKLNPVGLHYVQTRLDALHELERLRAGAPVDYLRAYISDLGDHRALEQLSRVLSLLTSVKVVSLLPSPARDPSPVTLSPFGRLKSLELRGCDLSTSAARGFLQLMPILERLICHNSADALRHIFMERILEVKDSPVWSRLAYVSCTSNGMVLMDDSLQLLPAVQFLDLSRNHFAKVGNLHCCSKLKFLDLGFNQLRNVSSLRQIKSPITKLVLKNNALASVYGIAALSFLEALDLSNNLISKFKEIQSLAKLPSLQILLLEGNPISAAVWYREEVFSFFQDPSKVSLDGRKILKSESWTVNSIKSRRLKQEALYGAYAPAEIVAEMQARAVPSVEGTDSASDTGTSNPRGKVSRLALIHDVETLMKEVVEQDDSPRFLSKDVKEKWQDVFEGEHDKAKAIHLMEKVEALKEEGSNTWLQELKDLLDNNEHVSEHSKKVFSSTMESGSKELRRLRSRRHSRRQRRYLKKKLSKYKQEGADQELEGSLHSQSEKDAASQSQSSEGRSKGHTPPSGIQSDSAAASPRTSATYEVSSDREDSIGPLKQPFSGAEIARSKQHGLVEPVHNEQTSMDFGSWRLIDEVIDSQGTRGALSSPPHYHEEVLQKRQDLEEELLRLSFDSGCAPSSSESESSSDDSLIMISGSSRSEDGSPQVMGYLNRESSMSKCWDIWQNPNNQVEINVGNHTTKERLPSDLSDQKADEIEGFQNSEKATEASRSGHSSPSCTDDIRANAGGGQSLENCKPRRRRKPRRVPTTELYKENDGESGLAPVLHESSSTPDCNTTLLSASKVSSSATATHGSLKQAECGVHDSVLDIDDEVKMLFTLRIANVEEGEECSKCVRCGCIRLWEDSPVERDVHFLLSNKDNLYMIAKSISKDSELSASGLGSGMYVLASHGLQEVKKIMVGLGLQAIRVDIGHGASYLILTRDIALSREILEMFRKVEINGPAPDFESWEQKQLKMFEELVLGGTQANVLMYLMPFFSPGNSRVETEEKHQFYPKWSPVAVGVFS</sequence>
<feature type="compositionally biased region" description="Low complexity" evidence="5">
    <location>
        <begin position="654"/>
        <end position="673"/>
    </location>
</feature>
<dbReference type="OrthoDB" id="7451790at2759"/>
<feature type="compositionally biased region" description="Polar residues" evidence="5">
    <location>
        <begin position="735"/>
        <end position="753"/>
    </location>
</feature>
<gene>
    <name evidence="6" type="ORF">GOP47_0022567</name>
</gene>
<comment type="caution">
    <text evidence="6">The sequence shown here is derived from an EMBL/GenBank/DDBJ whole genome shotgun (WGS) entry which is preliminary data.</text>
</comment>
<evidence type="ECO:0000256" key="5">
    <source>
        <dbReference type="SAM" id="MobiDB-lite"/>
    </source>
</evidence>
<organism evidence="6 7">
    <name type="scientific">Adiantum capillus-veneris</name>
    <name type="common">Maidenhair fern</name>
    <dbReference type="NCBI Taxonomy" id="13818"/>
    <lineage>
        <taxon>Eukaryota</taxon>
        <taxon>Viridiplantae</taxon>
        <taxon>Streptophyta</taxon>
        <taxon>Embryophyta</taxon>
        <taxon>Tracheophyta</taxon>
        <taxon>Polypodiopsida</taxon>
        <taxon>Polypodiidae</taxon>
        <taxon>Polypodiales</taxon>
        <taxon>Pteridineae</taxon>
        <taxon>Pteridaceae</taxon>
        <taxon>Vittarioideae</taxon>
        <taxon>Adiantum</taxon>
    </lineage>
</organism>
<dbReference type="Gene3D" id="3.80.10.10">
    <property type="entry name" value="Ribonuclease Inhibitor"/>
    <property type="match status" value="1"/>
</dbReference>
<keyword evidence="2" id="KW-0963">Cytoplasm</keyword>
<evidence type="ECO:0000256" key="2">
    <source>
        <dbReference type="ARBA" id="ARBA00022490"/>
    </source>
</evidence>
<dbReference type="SUPFAM" id="SSF52058">
    <property type="entry name" value="L domain-like"/>
    <property type="match status" value="1"/>
</dbReference>
<keyword evidence="4" id="KW-0677">Repeat</keyword>
<dbReference type="PROSITE" id="PS51450">
    <property type="entry name" value="LRR"/>
    <property type="match status" value="2"/>
</dbReference>
<feature type="region of interest" description="Disordered" evidence="5">
    <location>
        <begin position="648"/>
        <end position="684"/>
    </location>
</feature>
<dbReference type="GO" id="GO:0005737">
    <property type="term" value="C:cytoplasm"/>
    <property type="evidence" value="ECO:0007669"/>
    <property type="project" value="UniProtKB-SubCell"/>
</dbReference>
<feature type="region of interest" description="Disordered" evidence="5">
    <location>
        <begin position="460"/>
        <end position="574"/>
    </location>
</feature>
<feature type="region of interest" description="Disordered" evidence="5">
    <location>
        <begin position="735"/>
        <end position="796"/>
    </location>
</feature>
<comment type="subcellular location">
    <subcellularLocation>
        <location evidence="1">Cytoplasm</location>
    </subcellularLocation>
</comment>
<dbReference type="Proteomes" id="UP000886520">
    <property type="component" value="Chromosome 22"/>
</dbReference>
<name>A0A9D4U6R1_ADICA</name>
<feature type="compositionally biased region" description="Polar residues" evidence="5">
    <location>
        <begin position="542"/>
        <end position="561"/>
    </location>
</feature>
<evidence type="ECO:0000256" key="1">
    <source>
        <dbReference type="ARBA" id="ARBA00004496"/>
    </source>
</evidence>
<keyword evidence="7" id="KW-1185">Reference proteome</keyword>
<reference evidence="6" key="1">
    <citation type="submission" date="2021-01" db="EMBL/GenBank/DDBJ databases">
        <title>Adiantum capillus-veneris genome.</title>
        <authorList>
            <person name="Fang Y."/>
            <person name="Liao Q."/>
        </authorList>
    </citation>
    <scope>NUCLEOTIDE SEQUENCE</scope>
    <source>
        <strain evidence="6">H3</strain>
        <tissue evidence="6">Leaf</tissue>
    </source>
</reference>
<dbReference type="AlphaFoldDB" id="A0A9D4U6R1"/>
<evidence type="ECO:0000313" key="6">
    <source>
        <dbReference type="EMBL" id="KAI5062028.1"/>
    </source>
</evidence>
<dbReference type="SMART" id="SM00365">
    <property type="entry name" value="LRR_SD22"/>
    <property type="match status" value="3"/>
</dbReference>
<proteinExistence type="predicted"/>